<dbReference type="GeneID" id="45679031"/>
<sequence length="147" mass="16347">MLPKILFMGTRVIALAIISSSVWAAEPASVRVRLSDGENGRMSLSLSPSKVAAGPVEFTIENESHTMKHEFMIIRWSGSDVALPYYSKTQQVAEDKLKGLQGIEDLNQREIVTARFSLKPGRYLVFCNEPGHYRSAMYSDLIVGPEN</sequence>
<name>A0A6P2QCV5_9BURK</name>
<dbReference type="EMBL" id="CABVQC010000045">
    <property type="protein sequence ID" value="VWC17127.1"/>
    <property type="molecule type" value="Genomic_DNA"/>
</dbReference>
<dbReference type="GO" id="GO:0042597">
    <property type="term" value="C:periplasmic space"/>
    <property type="evidence" value="ECO:0007669"/>
    <property type="project" value="UniProtKB-SubCell"/>
</dbReference>
<evidence type="ECO:0000256" key="1">
    <source>
        <dbReference type="ARBA" id="ARBA00004418"/>
    </source>
</evidence>
<evidence type="ECO:0000313" key="4">
    <source>
        <dbReference type="Proteomes" id="UP000494261"/>
    </source>
</evidence>
<organism evidence="3 4">
    <name type="scientific">Burkholderia aenigmatica</name>
    <dbReference type="NCBI Taxonomy" id="2015348"/>
    <lineage>
        <taxon>Bacteria</taxon>
        <taxon>Pseudomonadati</taxon>
        <taxon>Pseudomonadota</taxon>
        <taxon>Betaproteobacteria</taxon>
        <taxon>Burkholderiales</taxon>
        <taxon>Burkholderiaceae</taxon>
        <taxon>Burkholderia</taxon>
        <taxon>Burkholderia cepacia complex</taxon>
    </lineage>
</organism>
<gene>
    <name evidence="3" type="ORF">BLA13014_05518</name>
</gene>
<evidence type="ECO:0008006" key="5">
    <source>
        <dbReference type="Google" id="ProtNLM"/>
    </source>
</evidence>
<feature type="chain" id="PRO_5026848239" description="Blue (type 1) copper domain-containing protein" evidence="2">
    <location>
        <begin position="25"/>
        <end position="147"/>
    </location>
</feature>
<evidence type="ECO:0000256" key="2">
    <source>
        <dbReference type="SAM" id="SignalP"/>
    </source>
</evidence>
<dbReference type="Proteomes" id="UP000494261">
    <property type="component" value="Unassembled WGS sequence"/>
</dbReference>
<protein>
    <recommendedName>
        <fullName evidence="5">Blue (type 1) copper domain-containing protein</fullName>
    </recommendedName>
</protein>
<feature type="signal peptide" evidence="2">
    <location>
        <begin position="1"/>
        <end position="24"/>
    </location>
</feature>
<reference evidence="3 4" key="1">
    <citation type="submission" date="2019-09" db="EMBL/GenBank/DDBJ databases">
        <authorList>
            <person name="Depoorter E."/>
        </authorList>
    </citation>
    <scope>NUCLEOTIDE SEQUENCE [LARGE SCALE GENOMIC DNA]</scope>
    <source>
        <strain evidence="3">LMG 13014</strain>
    </source>
</reference>
<accession>A0A6P2QCV5</accession>
<comment type="subcellular location">
    <subcellularLocation>
        <location evidence="1">Periplasm</location>
    </subcellularLocation>
</comment>
<dbReference type="AlphaFoldDB" id="A0A6P2QCV5"/>
<keyword evidence="2" id="KW-0732">Signal</keyword>
<proteinExistence type="predicted"/>
<dbReference type="Gene3D" id="2.60.40.420">
    <property type="entry name" value="Cupredoxins - blue copper proteins"/>
    <property type="match status" value="1"/>
</dbReference>
<dbReference type="SUPFAM" id="SSF49503">
    <property type="entry name" value="Cupredoxins"/>
    <property type="match status" value="1"/>
</dbReference>
<evidence type="ECO:0000313" key="3">
    <source>
        <dbReference type="EMBL" id="VWC17127.1"/>
    </source>
</evidence>
<dbReference type="InterPro" id="IPR008972">
    <property type="entry name" value="Cupredoxin"/>
</dbReference>
<dbReference type="RefSeq" id="WP_045577984.1">
    <property type="nucleotide sequence ID" value="NZ_CABVQC010000045.1"/>
</dbReference>